<evidence type="ECO:0000313" key="3">
    <source>
        <dbReference type="EMBL" id="SES35245.1"/>
    </source>
</evidence>
<feature type="compositionally biased region" description="Acidic residues" evidence="1">
    <location>
        <begin position="152"/>
        <end position="161"/>
    </location>
</feature>
<dbReference type="OrthoDB" id="9810874at2"/>
<organism evidence="3 4">
    <name type="scientific">Salipaludibacillus aurantiacus</name>
    <dbReference type="NCBI Taxonomy" id="1601833"/>
    <lineage>
        <taxon>Bacteria</taxon>
        <taxon>Bacillati</taxon>
        <taxon>Bacillota</taxon>
        <taxon>Bacilli</taxon>
        <taxon>Bacillales</taxon>
        <taxon>Bacillaceae</taxon>
    </lineage>
</organism>
<sequence>MSGKGIDTKDFFIGGVIGVIVGASTAILLAPKSGKELRQDINHQARAAKDKTSDWTNQAVEKGSSMASTAARSVSDQSTHLIDKMRRLSLSVRKDVEQLTESADYLADDLEGISEDIAASVKQEVEDLQRSVEQLVKEVEEKERLKQKNEGVPEEEKEDIQ</sequence>
<dbReference type="Pfam" id="PF12732">
    <property type="entry name" value="YtxH"/>
    <property type="match status" value="1"/>
</dbReference>
<evidence type="ECO:0000256" key="2">
    <source>
        <dbReference type="SAM" id="Phobius"/>
    </source>
</evidence>
<feature type="region of interest" description="Disordered" evidence="1">
    <location>
        <begin position="141"/>
        <end position="161"/>
    </location>
</feature>
<feature type="compositionally biased region" description="Basic and acidic residues" evidence="1">
    <location>
        <begin position="141"/>
        <end position="151"/>
    </location>
</feature>
<feature type="transmembrane region" description="Helical" evidence="2">
    <location>
        <begin position="12"/>
        <end position="30"/>
    </location>
</feature>
<keyword evidence="2" id="KW-0812">Transmembrane</keyword>
<dbReference type="RefSeq" id="WP_093054953.1">
    <property type="nucleotide sequence ID" value="NZ_FOGT01000018.1"/>
</dbReference>
<dbReference type="PANTHER" id="PTHR35792">
    <property type="entry name" value="GENERAL STRESS PROTEIN"/>
    <property type="match status" value="1"/>
</dbReference>
<reference evidence="4" key="1">
    <citation type="submission" date="2016-10" db="EMBL/GenBank/DDBJ databases">
        <authorList>
            <person name="Varghese N."/>
            <person name="Submissions S."/>
        </authorList>
    </citation>
    <scope>NUCLEOTIDE SEQUENCE [LARGE SCALE GENOMIC DNA]</scope>
    <source>
        <strain evidence="4">S9</strain>
    </source>
</reference>
<dbReference type="InterPro" id="IPR024623">
    <property type="entry name" value="YtxH"/>
</dbReference>
<feature type="compositionally biased region" description="Polar residues" evidence="1">
    <location>
        <begin position="54"/>
        <end position="78"/>
    </location>
</feature>
<feature type="region of interest" description="Disordered" evidence="1">
    <location>
        <begin position="45"/>
        <end position="78"/>
    </location>
</feature>
<protein>
    <submittedName>
        <fullName evidence="3">Gas vesicle protein</fullName>
    </submittedName>
</protein>
<dbReference type="InterPro" id="IPR052928">
    <property type="entry name" value="Desiccation-related_membrane"/>
</dbReference>
<dbReference type="Proteomes" id="UP000198571">
    <property type="component" value="Unassembled WGS sequence"/>
</dbReference>
<dbReference type="AlphaFoldDB" id="A0A1H9WMZ7"/>
<accession>A0A1H9WMZ7</accession>
<dbReference type="EMBL" id="FOGT01000018">
    <property type="protein sequence ID" value="SES35245.1"/>
    <property type="molecule type" value="Genomic_DNA"/>
</dbReference>
<dbReference type="STRING" id="1601833.SAMN05518684_11843"/>
<name>A0A1H9WMZ7_9BACI</name>
<keyword evidence="2" id="KW-1133">Transmembrane helix</keyword>
<keyword evidence="4" id="KW-1185">Reference proteome</keyword>
<evidence type="ECO:0000256" key="1">
    <source>
        <dbReference type="SAM" id="MobiDB-lite"/>
    </source>
</evidence>
<evidence type="ECO:0000313" key="4">
    <source>
        <dbReference type="Proteomes" id="UP000198571"/>
    </source>
</evidence>
<proteinExistence type="predicted"/>
<keyword evidence="2" id="KW-0472">Membrane</keyword>
<gene>
    <name evidence="3" type="ORF">SAMN05518684_11843</name>
</gene>
<dbReference type="PANTHER" id="PTHR35792:SF1">
    <property type="entry name" value="SLL0268 PROTEIN"/>
    <property type="match status" value="1"/>
</dbReference>